<sequence length="90" mass="10041">MNLPILEQIIREQVGADTTAARDKATMEMAHQLKNSELFAHMNAGCLAALFEHPKYPEAAMMSVLTYTLYIGIIYAKAEREVAELEKLNG</sequence>
<protein>
    <submittedName>
        <fullName evidence="1">Uncharacterized protein</fullName>
    </submittedName>
</protein>
<gene>
    <name evidence="1" type="ORF">LCGC14_2363730</name>
</gene>
<reference evidence="1" key="1">
    <citation type="journal article" date="2015" name="Nature">
        <title>Complex archaea that bridge the gap between prokaryotes and eukaryotes.</title>
        <authorList>
            <person name="Spang A."/>
            <person name="Saw J.H."/>
            <person name="Jorgensen S.L."/>
            <person name="Zaremba-Niedzwiedzka K."/>
            <person name="Martijn J."/>
            <person name="Lind A.E."/>
            <person name="van Eijk R."/>
            <person name="Schleper C."/>
            <person name="Guy L."/>
            <person name="Ettema T.J."/>
        </authorList>
    </citation>
    <scope>NUCLEOTIDE SEQUENCE</scope>
</reference>
<organism evidence="1">
    <name type="scientific">marine sediment metagenome</name>
    <dbReference type="NCBI Taxonomy" id="412755"/>
    <lineage>
        <taxon>unclassified sequences</taxon>
        <taxon>metagenomes</taxon>
        <taxon>ecological metagenomes</taxon>
    </lineage>
</organism>
<dbReference type="AlphaFoldDB" id="A0A0F9C5Q9"/>
<proteinExistence type="predicted"/>
<comment type="caution">
    <text evidence="1">The sequence shown here is derived from an EMBL/GenBank/DDBJ whole genome shotgun (WGS) entry which is preliminary data.</text>
</comment>
<dbReference type="EMBL" id="LAZR01034687">
    <property type="protein sequence ID" value="KKL44633.1"/>
    <property type="molecule type" value="Genomic_DNA"/>
</dbReference>
<evidence type="ECO:0000313" key="1">
    <source>
        <dbReference type="EMBL" id="KKL44633.1"/>
    </source>
</evidence>
<name>A0A0F9C5Q9_9ZZZZ</name>
<accession>A0A0F9C5Q9</accession>